<dbReference type="InterPro" id="IPR001932">
    <property type="entry name" value="PPM-type_phosphatase-like_dom"/>
</dbReference>
<comment type="caution">
    <text evidence="14">The sequence shown here is derived from an EMBL/GenBank/DDBJ whole genome shotgun (WGS) entry which is preliminary data.</text>
</comment>
<dbReference type="GO" id="GO:0004722">
    <property type="term" value="F:protein serine/threonine phosphatase activity"/>
    <property type="evidence" value="ECO:0007669"/>
    <property type="project" value="UniProtKB-EC"/>
</dbReference>
<dbReference type="Pfam" id="PF00481">
    <property type="entry name" value="PP2C"/>
    <property type="match status" value="1"/>
</dbReference>
<dbReference type="GO" id="GO:0046872">
    <property type="term" value="F:metal ion binding"/>
    <property type="evidence" value="ECO:0007669"/>
    <property type="project" value="UniProtKB-KW"/>
</dbReference>
<proteinExistence type="inferred from homology"/>
<dbReference type="PANTHER" id="PTHR13832:SF803">
    <property type="entry name" value="PROTEIN PHOSPHATASE 1G"/>
    <property type="match status" value="1"/>
</dbReference>
<feature type="domain" description="PPM-type phosphatase" evidence="13">
    <location>
        <begin position="181"/>
        <end position="542"/>
    </location>
</feature>
<keyword evidence="8" id="KW-0904">Protein phosphatase</keyword>
<dbReference type="PROSITE" id="PS51746">
    <property type="entry name" value="PPM_2"/>
    <property type="match status" value="1"/>
</dbReference>
<dbReference type="Proteomes" id="UP000195402">
    <property type="component" value="Unassembled WGS sequence"/>
</dbReference>
<dbReference type="InParanoid" id="A0A200PY11"/>
<evidence type="ECO:0000256" key="10">
    <source>
        <dbReference type="ARBA" id="ARBA00047761"/>
    </source>
</evidence>
<dbReference type="InterPro" id="IPR015655">
    <property type="entry name" value="PP2C"/>
</dbReference>
<evidence type="ECO:0000256" key="3">
    <source>
        <dbReference type="ARBA" id="ARBA00006702"/>
    </source>
</evidence>
<evidence type="ECO:0000256" key="2">
    <source>
        <dbReference type="ARBA" id="ARBA00001946"/>
    </source>
</evidence>
<keyword evidence="15" id="KW-1185">Reference proteome</keyword>
<dbReference type="InterPro" id="IPR036457">
    <property type="entry name" value="PPM-type-like_dom_sf"/>
</dbReference>
<keyword evidence="6" id="KW-0378">Hydrolase</keyword>
<dbReference type="AlphaFoldDB" id="A0A200PY11"/>
<comment type="cofactor">
    <cofactor evidence="1">
        <name>Mn(2+)</name>
        <dbReference type="ChEBI" id="CHEBI:29035"/>
    </cofactor>
</comment>
<dbReference type="FunFam" id="3.60.40.10:FF:000043">
    <property type="entry name" value="Probable protein phosphatase 2C 40"/>
    <property type="match status" value="1"/>
</dbReference>
<comment type="cofactor">
    <cofactor evidence="2">
        <name>Mg(2+)</name>
        <dbReference type="ChEBI" id="CHEBI:18420"/>
    </cofactor>
</comment>
<dbReference type="PANTHER" id="PTHR13832">
    <property type="entry name" value="PROTEIN PHOSPHATASE 2C"/>
    <property type="match status" value="1"/>
</dbReference>
<accession>A0A200PY11</accession>
<feature type="region of interest" description="Disordered" evidence="12">
    <location>
        <begin position="250"/>
        <end position="287"/>
    </location>
</feature>
<name>A0A200PY11_MACCD</name>
<dbReference type="STRING" id="56857.A0A200PY11"/>
<keyword evidence="9" id="KW-0464">Manganese</keyword>
<keyword evidence="7" id="KW-0460">Magnesium</keyword>
<dbReference type="CDD" id="cd00143">
    <property type="entry name" value="PP2Cc"/>
    <property type="match status" value="1"/>
</dbReference>
<evidence type="ECO:0000256" key="1">
    <source>
        <dbReference type="ARBA" id="ARBA00001936"/>
    </source>
</evidence>
<evidence type="ECO:0000256" key="11">
    <source>
        <dbReference type="ARBA" id="ARBA00048336"/>
    </source>
</evidence>
<comment type="catalytic activity">
    <reaction evidence="10">
        <text>O-phospho-L-seryl-[protein] + H2O = L-seryl-[protein] + phosphate</text>
        <dbReference type="Rhea" id="RHEA:20629"/>
        <dbReference type="Rhea" id="RHEA-COMP:9863"/>
        <dbReference type="Rhea" id="RHEA-COMP:11604"/>
        <dbReference type="ChEBI" id="CHEBI:15377"/>
        <dbReference type="ChEBI" id="CHEBI:29999"/>
        <dbReference type="ChEBI" id="CHEBI:43474"/>
        <dbReference type="ChEBI" id="CHEBI:83421"/>
        <dbReference type="EC" id="3.1.3.16"/>
    </reaction>
</comment>
<evidence type="ECO:0000256" key="7">
    <source>
        <dbReference type="ARBA" id="ARBA00022842"/>
    </source>
</evidence>
<evidence type="ECO:0000313" key="15">
    <source>
        <dbReference type="Proteomes" id="UP000195402"/>
    </source>
</evidence>
<organism evidence="14 15">
    <name type="scientific">Macleaya cordata</name>
    <name type="common">Five-seeded plume-poppy</name>
    <name type="synonym">Bocconia cordata</name>
    <dbReference type="NCBI Taxonomy" id="56857"/>
    <lineage>
        <taxon>Eukaryota</taxon>
        <taxon>Viridiplantae</taxon>
        <taxon>Streptophyta</taxon>
        <taxon>Embryophyta</taxon>
        <taxon>Tracheophyta</taxon>
        <taxon>Spermatophyta</taxon>
        <taxon>Magnoliopsida</taxon>
        <taxon>Ranunculales</taxon>
        <taxon>Papaveraceae</taxon>
        <taxon>Papaveroideae</taxon>
        <taxon>Macleaya</taxon>
    </lineage>
</organism>
<dbReference type="FunCoup" id="A0A200PY11">
    <property type="interactions" value="885"/>
</dbReference>
<evidence type="ECO:0000256" key="12">
    <source>
        <dbReference type="SAM" id="MobiDB-lite"/>
    </source>
</evidence>
<gene>
    <name evidence="14" type="ORF">BVC80_8853g29</name>
</gene>
<dbReference type="SUPFAM" id="SSF81606">
    <property type="entry name" value="PP2C-like"/>
    <property type="match status" value="1"/>
</dbReference>
<evidence type="ECO:0000256" key="4">
    <source>
        <dbReference type="ARBA" id="ARBA00013081"/>
    </source>
</evidence>
<dbReference type="EC" id="3.1.3.16" evidence="4"/>
<dbReference type="SMART" id="SM00332">
    <property type="entry name" value="PP2Cc"/>
    <property type="match status" value="1"/>
</dbReference>
<feature type="compositionally biased region" description="Polar residues" evidence="12">
    <location>
        <begin position="265"/>
        <end position="276"/>
    </location>
</feature>
<comment type="catalytic activity">
    <reaction evidence="11">
        <text>O-phospho-L-threonyl-[protein] + H2O = L-threonyl-[protein] + phosphate</text>
        <dbReference type="Rhea" id="RHEA:47004"/>
        <dbReference type="Rhea" id="RHEA-COMP:11060"/>
        <dbReference type="Rhea" id="RHEA-COMP:11605"/>
        <dbReference type="ChEBI" id="CHEBI:15377"/>
        <dbReference type="ChEBI" id="CHEBI:30013"/>
        <dbReference type="ChEBI" id="CHEBI:43474"/>
        <dbReference type="ChEBI" id="CHEBI:61977"/>
        <dbReference type="EC" id="3.1.3.16"/>
    </reaction>
</comment>
<evidence type="ECO:0000256" key="8">
    <source>
        <dbReference type="ARBA" id="ARBA00022912"/>
    </source>
</evidence>
<comment type="similarity">
    <text evidence="3">Belongs to the PP2C family.</text>
</comment>
<evidence type="ECO:0000259" key="13">
    <source>
        <dbReference type="PROSITE" id="PS51746"/>
    </source>
</evidence>
<dbReference type="OMA" id="TMSHRVS"/>
<evidence type="ECO:0000256" key="9">
    <source>
        <dbReference type="ARBA" id="ARBA00023211"/>
    </source>
</evidence>
<dbReference type="OrthoDB" id="420076at2759"/>
<protein>
    <recommendedName>
        <fullName evidence="4">protein-serine/threonine phosphatase</fullName>
        <ecNumber evidence="4">3.1.3.16</ecNumber>
    </recommendedName>
</protein>
<dbReference type="Gene3D" id="3.60.40.10">
    <property type="entry name" value="PPM-type phosphatase domain"/>
    <property type="match status" value="1"/>
</dbReference>
<evidence type="ECO:0000256" key="5">
    <source>
        <dbReference type="ARBA" id="ARBA00022723"/>
    </source>
</evidence>
<reference evidence="14 15" key="1">
    <citation type="journal article" date="2017" name="Mol. Plant">
        <title>The Genome of Medicinal Plant Macleaya cordata Provides New Insights into Benzylisoquinoline Alkaloids Metabolism.</title>
        <authorList>
            <person name="Liu X."/>
            <person name="Liu Y."/>
            <person name="Huang P."/>
            <person name="Ma Y."/>
            <person name="Qing Z."/>
            <person name="Tang Q."/>
            <person name="Cao H."/>
            <person name="Cheng P."/>
            <person name="Zheng Y."/>
            <person name="Yuan Z."/>
            <person name="Zhou Y."/>
            <person name="Liu J."/>
            <person name="Tang Z."/>
            <person name="Zhuo Y."/>
            <person name="Zhang Y."/>
            <person name="Yu L."/>
            <person name="Huang J."/>
            <person name="Yang P."/>
            <person name="Peng Q."/>
            <person name="Zhang J."/>
            <person name="Jiang W."/>
            <person name="Zhang Z."/>
            <person name="Lin K."/>
            <person name="Ro D.K."/>
            <person name="Chen X."/>
            <person name="Xiong X."/>
            <person name="Shang Y."/>
            <person name="Huang S."/>
            <person name="Zeng J."/>
        </authorList>
    </citation>
    <scope>NUCLEOTIDE SEQUENCE [LARGE SCALE GENOMIC DNA]</scope>
    <source>
        <strain evidence="15">cv. BLH2017</strain>
        <tissue evidence="14">Root</tissue>
    </source>
</reference>
<evidence type="ECO:0000256" key="6">
    <source>
        <dbReference type="ARBA" id="ARBA00022801"/>
    </source>
</evidence>
<dbReference type="EMBL" id="MVGT01003860">
    <property type="protein sequence ID" value="OVA03087.1"/>
    <property type="molecule type" value="Genomic_DNA"/>
</dbReference>
<sequence>MDSALSVEGRKFLHQHILTTLVSPHPEIMNLSEEIAKPSGELSVSFGYQCSIMDHDNSSVQPDEFEFSTGIPIQNSNMRTRSGSFSCLSGAAISANATLANTNICNGLLGEEILPVLDSPKSFRRMASSPSLSRLDILSSSPQSSMFTLGGSVSTENDLFESGRNVWKPMSAPTRVESCSFLNAMDVQMAGGAAGEDRVQAVCSEENGWLFCGVYDGFNGRDAADFLAGTLYENIGFYLHLLEWRMRKPQDSSNFDSTEDDNTIRSKLSPTSGHDSSGSRREGTVLPHSFDGEAATESFCAGVMDCLSRALAQAESDFMYMVEQEMDDRPDLVSVGSCVLVVLLHGKDLYVLNLGDSRAVLATSDDSENCLVKAIQLTETHSVDNETECKKVIADHPDDPSPIVGGRVKGKLKLTRAFGVGYLKKSKMNDALMGILRVRNLCSPPYVYTHPCTKSHRVSENDQFIVLGSDGLFDFFSNDDVVQLAHSFIRDNPFGDPAKYLVEQLVLRAAENAGFSTEELMRIPAGRRRKYHDDVTVIVIILGNKQRTSTASTSL</sequence>
<keyword evidence="5" id="KW-0479">Metal-binding</keyword>
<evidence type="ECO:0000313" key="14">
    <source>
        <dbReference type="EMBL" id="OVA03087.1"/>
    </source>
</evidence>